<keyword evidence="2 5" id="KW-0812">Transmembrane</keyword>
<name>A0A2W4Y6X6_9CYAN</name>
<feature type="transmembrane region" description="Helical" evidence="5">
    <location>
        <begin position="59"/>
        <end position="85"/>
    </location>
</feature>
<evidence type="ECO:0000256" key="5">
    <source>
        <dbReference type="SAM" id="Phobius"/>
    </source>
</evidence>
<evidence type="ECO:0000256" key="4">
    <source>
        <dbReference type="ARBA" id="ARBA00023136"/>
    </source>
</evidence>
<dbReference type="Proteomes" id="UP000249081">
    <property type="component" value="Unassembled WGS sequence"/>
</dbReference>
<evidence type="ECO:0000256" key="3">
    <source>
        <dbReference type="ARBA" id="ARBA00022989"/>
    </source>
</evidence>
<gene>
    <name evidence="6" type="ORF">DCF17_13765</name>
</gene>
<evidence type="ECO:0000313" key="7">
    <source>
        <dbReference type="Proteomes" id="UP000249081"/>
    </source>
</evidence>
<comment type="subcellular location">
    <subcellularLocation>
        <location evidence="1">Membrane</location>
        <topology evidence="1">Multi-pass membrane protein</topology>
    </subcellularLocation>
</comment>
<evidence type="ECO:0000256" key="1">
    <source>
        <dbReference type="ARBA" id="ARBA00004141"/>
    </source>
</evidence>
<dbReference type="InterPro" id="IPR019109">
    <property type="entry name" value="MamF_MmsF"/>
</dbReference>
<reference evidence="7" key="1">
    <citation type="submission" date="2018-04" db="EMBL/GenBank/DDBJ databases">
        <authorList>
            <person name="Cornet L."/>
        </authorList>
    </citation>
    <scope>NUCLEOTIDE SEQUENCE [LARGE SCALE GENOMIC DNA]</scope>
</reference>
<dbReference type="Pfam" id="PF09685">
    <property type="entry name" value="MamF_MmsF"/>
    <property type="match status" value="1"/>
</dbReference>
<keyword evidence="3 5" id="KW-1133">Transmembrane helix</keyword>
<proteinExistence type="predicted"/>
<reference evidence="6 7" key="2">
    <citation type="submission" date="2018-06" db="EMBL/GenBank/DDBJ databases">
        <title>Metagenomic assembly of (sub)arctic Cyanobacteria and their associated microbiome from non-axenic cultures.</title>
        <authorList>
            <person name="Baurain D."/>
        </authorList>
    </citation>
    <scope>NUCLEOTIDE SEQUENCE [LARGE SCALE GENOMIC DNA]</scope>
    <source>
        <strain evidence="6">ULC041bin1</strain>
    </source>
</reference>
<feature type="transmembrane region" description="Helical" evidence="5">
    <location>
        <begin position="12"/>
        <end position="39"/>
    </location>
</feature>
<sequence>MQSTEDTGTRKILSAVSHGAIFFSTFVLSIGVPIVIYVLSNDSVVKESAKESINFHFNVWLYSVIFGLLTFVLIGWPLLAILWIAQLVLPILAIIHSISKTDTAYRYPLIFRLF</sequence>
<evidence type="ECO:0000256" key="2">
    <source>
        <dbReference type="ARBA" id="ARBA00022692"/>
    </source>
</evidence>
<evidence type="ECO:0000313" key="6">
    <source>
        <dbReference type="EMBL" id="PZO38998.1"/>
    </source>
</evidence>
<organism evidence="6 7">
    <name type="scientific">Shackletoniella antarctica</name>
    <dbReference type="NCBI Taxonomy" id="268115"/>
    <lineage>
        <taxon>Bacteria</taxon>
        <taxon>Bacillati</taxon>
        <taxon>Cyanobacteriota</taxon>
        <taxon>Cyanophyceae</taxon>
        <taxon>Oculatellales</taxon>
        <taxon>Oculatellaceae</taxon>
        <taxon>Shackletoniella</taxon>
    </lineage>
</organism>
<keyword evidence="4 5" id="KW-0472">Membrane</keyword>
<dbReference type="AlphaFoldDB" id="A0A2W4Y6X6"/>
<comment type="caution">
    <text evidence="6">The sequence shown here is derived from an EMBL/GenBank/DDBJ whole genome shotgun (WGS) entry which is preliminary data.</text>
</comment>
<protein>
    <submittedName>
        <fullName evidence="6">DUF4870 domain-containing protein</fullName>
    </submittedName>
</protein>
<dbReference type="EMBL" id="QBMN01000094">
    <property type="protein sequence ID" value="PZO38998.1"/>
    <property type="molecule type" value="Genomic_DNA"/>
</dbReference>
<accession>A0A2W4Y6X6</accession>